<accession>A0A0V1CCB6</accession>
<dbReference type="AlphaFoldDB" id="A0A0V1CCB6"/>
<dbReference type="EMBL" id="JYDI01000269">
    <property type="protein sequence ID" value="KRY46818.1"/>
    <property type="molecule type" value="Genomic_DNA"/>
</dbReference>
<reference evidence="1 2" key="1">
    <citation type="submission" date="2015-01" db="EMBL/GenBank/DDBJ databases">
        <title>Evolution of Trichinella species and genotypes.</title>
        <authorList>
            <person name="Korhonen P.K."/>
            <person name="Edoardo P."/>
            <person name="Giuseppe L.R."/>
            <person name="Gasser R.B."/>
        </authorList>
    </citation>
    <scope>NUCLEOTIDE SEQUENCE [LARGE SCALE GENOMIC DNA]</scope>
    <source>
        <strain evidence="1">ISS120</strain>
    </source>
</reference>
<keyword evidence="2" id="KW-1185">Reference proteome</keyword>
<proteinExistence type="predicted"/>
<evidence type="ECO:0000313" key="1">
    <source>
        <dbReference type="EMBL" id="KRY46818.1"/>
    </source>
</evidence>
<organism evidence="1 2">
    <name type="scientific">Trichinella britovi</name>
    <name type="common">Parasitic roundworm</name>
    <dbReference type="NCBI Taxonomy" id="45882"/>
    <lineage>
        <taxon>Eukaryota</taxon>
        <taxon>Metazoa</taxon>
        <taxon>Ecdysozoa</taxon>
        <taxon>Nematoda</taxon>
        <taxon>Enoplea</taxon>
        <taxon>Dorylaimia</taxon>
        <taxon>Trichinellida</taxon>
        <taxon>Trichinellidae</taxon>
        <taxon>Trichinella</taxon>
    </lineage>
</organism>
<evidence type="ECO:0000313" key="2">
    <source>
        <dbReference type="Proteomes" id="UP000054653"/>
    </source>
</evidence>
<name>A0A0V1CCB6_TRIBR</name>
<sequence length="57" mass="6299">MNKGPQCGPTFHRVLLLVVDRATLLGRQCTKDVVHLTAAVNSPRGQLAAWSSHRDYL</sequence>
<comment type="caution">
    <text evidence="1">The sequence shown here is derived from an EMBL/GenBank/DDBJ whole genome shotgun (WGS) entry which is preliminary data.</text>
</comment>
<gene>
    <name evidence="1" type="ORF">T03_6763</name>
</gene>
<dbReference type="Proteomes" id="UP000054653">
    <property type="component" value="Unassembled WGS sequence"/>
</dbReference>
<protein>
    <submittedName>
        <fullName evidence="1">Uncharacterized protein</fullName>
    </submittedName>
</protein>